<accession>A0A9N9I5F8</accession>
<comment type="caution">
    <text evidence="2">The sequence shown here is derived from an EMBL/GenBank/DDBJ whole genome shotgun (WGS) entry which is preliminary data.</text>
</comment>
<reference evidence="2" key="1">
    <citation type="submission" date="2021-06" db="EMBL/GenBank/DDBJ databases">
        <authorList>
            <person name="Kallberg Y."/>
            <person name="Tangrot J."/>
            <person name="Rosling A."/>
        </authorList>
    </citation>
    <scope>NUCLEOTIDE SEQUENCE</scope>
    <source>
        <strain evidence="2">FL130A</strain>
    </source>
</reference>
<keyword evidence="3" id="KW-1185">Reference proteome</keyword>
<feature type="non-terminal residue" evidence="2">
    <location>
        <position position="1"/>
    </location>
</feature>
<dbReference type="Proteomes" id="UP000789508">
    <property type="component" value="Unassembled WGS sequence"/>
</dbReference>
<protein>
    <submittedName>
        <fullName evidence="2">1217_t:CDS:1</fullName>
    </submittedName>
</protein>
<sequence length="75" mass="9191">TIEDQQETIIDSVARNWQKEQQYDQLVIERNRLRAKLEDAEEELHQERERKVYNESRRREGLEEVAEDMFVNVEE</sequence>
<keyword evidence="1" id="KW-0175">Coiled coil</keyword>
<dbReference type="EMBL" id="CAJVPS010026139">
    <property type="protein sequence ID" value="CAG8720765.1"/>
    <property type="molecule type" value="Genomic_DNA"/>
</dbReference>
<feature type="non-terminal residue" evidence="2">
    <location>
        <position position="75"/>
    </location>
</feature>
<organism evidence="2 3">
    <name type="scientific">Ambispora leptoticha</name>
    <dbReference type="NCBI Taxonomy" id="144679"/>
    <lineage>
        <taxon>Eukaryota</taxon>
        <taxon>Fungi</taxon>
        <taxon>Fungi incertae sedis</taxon>
        <taxon>Mucoromycota</taxon>
        <taxon>Glomeromycotina</taxon>
        <taxon>Glomeromycetes</taxon>
        <taxon>Archaeosporales</taxon>
        <taxon>Ambisporaceae</taxon>
        <taxon>Ambispora</taxon>
    </lineage>
</organism>
<name>A0A9N9I5F8_9GLOM</name>
<gene>
    <name evidence="2" type="ORF">ALEPTO_LOCUS12254</name>
</gene>
<proteinExistence type="predicted"/>
<evidence type="ECO:0000313" key="3">
    <source>
        <dbReference type="Proteomes" id="UP000789508"/>
    </source>
</evidence>
<dbReference type="AlphaFoldDB" id="A0A9N9I5F8"/>
<evidence type="ECO:0000256" key="1">
    <source>
        <dbReference type="SAM" id="Coils"/>
    </source>
</evidence>
<feature type="coiled-coil region" evidence="1">
    <location>
        <begin position="23"/>
        <end position="57"/>
    </location>
</feature>
<dbReference type="OrthoDB" id="10448732at2759"/>
<evidence type="ECO:0000313" key="2">
    <source>
        <dbReference type="EMBL" id="CAG8720765.1"/>
    </source>
</evidence>